<gene>
    <name evidence="22" type="ordered locus">HCH_05280</name>
</gene>
<dbReference type="Gene3D" id="1.20.120.1220">
    <property type="match status" value="1"/>
</dbReference>
<evidence type="ECO:0000256" key="11">
    <source>
        <dbReference type="ARBA" id="ARBA00022989"/>
    </source>
</evidence>
<keyword evidence="23" id="KW-1185">Reference proteome</keyword>
<dbReference type="KEGG" id="hch:HCH_05280"/>
<feature type="transmembrane region" description="Helical" evidence="19">
    <location>
        <begin position="266"/>
        <end position="286"/>
    </location>
</feature>
<keyword evidence="9 18" id="KW-0812">Transmembrane</keyword>
<dbReference type="GO" id="GO:0005886">
    <property type="term" value="C:plasma membrane"/>
    <property type="evidence" value="ECO:0007669"/>
    <property type="project" value="UniProtKB-SubCell"/>
</dbReference>
<keyword evidence="5 18" id="KW-0489">Methyltransferase</keyword>
<keyword evidence="6 18" id="KW-0645">Protease</keyword>
<comment type="function">
    <text evidence="18">Plays an essential role in type IV pili and type II pseudopili formation by proteolytically removing the leader sequence from substrate proteins and subsequently monomethylating the alpha-amino group of the newly exposed N-terminal phenylalanine.</text>
</comment>
<evidence type="ECO:0000256" key="15">
    <source>
        <dbReference type="ARBA" id="ARBA00067082"/>
    </source>
</evidence>
<keyword evidence="8" id="KW-0949">S-adenosyl-L-methionine</keyword>
<evidence type="ECO:0000256" key="18">
    <source>
        <dbReference type="RuleBase" id="RU003794"/>
    </source>
</evidence>
<comment type="subcellular location">
    <subcellularLocation>
        <location evidence="1">Cell inner membrane</location>
        <topology evidence="1">Multi-pass membrane protein</topology>
    </subcellularLocation>
    <subcellularLocation>
        <location evidence="18">Cell membrane</location>
        <topology evidence="18">Multi-pass membrane protein</topology>
    </subcellularLocation>
</comment>
<organism evidence="22 23">
    <name type="scientific">Hahella chejuensis (strain KCTC 2396)</name>
    <dbReference type="NCBI Taxonomy" id="349521"/>
    <lineage>
        <taxon>Bacteria</taxon>
        <taxon>Pseudomonadati</taxon>
        <taxon>Pseudomonadota</taxon>
        <taxon>Gammaproteobacteria</taxon>
        <taxon>Oceanospirillales</taxon>
        <taxon>Hahellaceae</taxon>
        <taxon>Hahella</taxon>
    </lineage>
</organism>
<dbReference type="EC" id="2.1.1.-" evidence="18"/>
<evidence type="ECO:0000256" key="7">
    <source>
        <dbReference type="ARBA" id="ARBA00022679"/>
    </source>
</evidence>
<evidence type="ECO:0000256" key="12">
    <source>
        <dbReference type="ARBA" id="ARBA00023136"/>
    </source>
</evidence>
<reference evidence="22 23" key="1">
    <citation type="journal article" date="2005" name="Nucleic Acids Res.">
        <title>Genomic blueprint of Hahella chejuensis, a marine microbe producing an algicidal agent.</title>
        <authorList>
            <person name="Jeong H."/>
            <person name="Yim J.H."/>
            <person name="Lee C."/>
            <person name="Choi S.-H."/>
            <person name="Park Y.K."/>
            <person name="Yoon S.H."/>
            <person name="Hur C.-G."/>
            <person name="Kang H.-Y."/>
            <person name="Kim D."/>
            <person name="Lee H.H."/>
            <person name="Park K.H."/>
            <person name="Park S.-H."/>
            <person name="Park H.-S."/>
            <person name="Lee H.K."/>
            <person name="Oh T.K."/>
            <person name="Kim J.F."/>
        </authorList>
    </citation>
    <scope>NUCLEOTIDE SEQUENCE [LARGE SCALE GENOMIC DNA]</scope>
    <source>
        <strain evidence="22 23">KCTC 2396</strain>
    </source>
</reference>
<evidence type="ECO:0000256" key="4">
    <source>
        <dbReference type="ARBA" id="ARBA00022519"/>
    </source>
</evidence>
<keyword evidence="7 18" id="KW-0808">Transferase</keyword>
<dbReference type="OrthoDB" id="9789291at2"/>
<evidence type="ECO:0000256" key="14">
    <source>
        <dbReference type="ARBA" id="ARBA00050401"/>
    </source>
</evidence>
<dbReference type="AlphaFoldDB" id="Q2SBM0"/>
<comment type="catalytic activity">
    <reaction evidence="14 18">
        <text>Typically cleaves a -Gly-|-Phe- bond to release an N-terminal, basic peptide of 5-8 residues from type IV prepilin, and then N-methylates the new N-terminal amino group, the methyl donor being S-adenosyl-L-methionine.</text>
        <dbReference type="EC" id="3.4.23.43"/>
    </reaction>
</comment>
<keyword evidence="3" id="KW-1003">Cell membrane</keyword>
<keyword evidence="10 18" id="KW-0378">Hydrolase</keyword>
<feature type="domain" description="Prepilin type IV endopeptidase peptidase" evidence="20">
    <location>
        <begin position="140"/>
        <end position="247"/>
    </location>
</feature>
<dbReference type="FunFam" id="1.20.120.1220:FF:000001">
    <property type="entry name" value="Type 4 prepilin-like proteins leader peptide-processing enzyme"/>
    <property type="match status" value="1"/>
</dbReference>
<sequence length="292" mass="31894">MLDIFNQFNHNPALLYITVVVFGLIVGSFLNVVILRKPKMLEQEWRAQCAEIPGCDCPKTDEPLITLSKPDSTCPKCGHKIRAWENIPVISYLFLGGKCSSCKTGISIRYPLVEIATALLAVIVVCYFKMSWAGLAAIGLSWTLLTLSLIDFDTQLLPDDLTLPLLWAGLLINIQGIFAPLSEAVIGAVVGYLALWSVYHLFRLLTGKEGMGFGDFKLLAALGAWLGWKMLPLIILLSSLVGAVIGIAMIIILGRDKNIPIPFGPYLAIAGWIAMIWGNDIVSAYLGMYPAP</sequence>
<feature type="transmembrane region" description="Helical" evidence="19">
    <location>
        <begin position="118"/>
        <end position="145"/>
    </location>
</feature>
<dbReference type="GO" id="GO:0006465">
    <property type="term" value="P:signal peptide processing"/>
    <property type="evidence" value="ECO:0007669"/>
    <property type="project" value="TreeGrafter"/>
</dbReference>
<dbReference type="InterPro" id="IPR014032">
    <property type="entry name" value="Peptidase_A24A_bac"/>
</dbReference>
<evidence type="ECO:0000256" key="2">
    <source>
        <dbReference type="ARBA" id="ARBA00005801"/>
    </source>
</evidence>
<feature type="transmembrane region" description="Helical" evidence="19">
    <location>
        <begin position="234"/>
        <end position="254"/>
    </location>
</feature>
<dbReference type="GO" id="GO:0032259">
    <property type="term" value="P:methylation"/>
    <property type="evidence" value="ECO:0007669"/>
    <property type="project" value="UniProtKB-KW"/>
</dbReference>
<dbReference type="InterPro" id="IPR010627">
    <property type="entry name" value="Prepilin_pept_A24_N"/>
</dbReference>
<dbReference type="PANTHER" id="PTHR30487:SF0">
    <property type="entry name" value="PREPILIN LEADER PEPTIDASE_N-METHYLTRANSFERASE-RELATED"/>
    <property type="match status" value="1"/>
</dbReference>
<dbReference type="PANTHER" id="PTHR30487">
    <property type="entry name" value="TYPE 4 PREPILIN-LIKE PROTEINS LEADER PEPTIDE-PROCESSING ENZYME"/>
    <property type="match status" value="1"/>
</dbReference>
<dbReference type="PRINTS" id="PR00864">
    <property type="entry name" value="PREPILNPTASE"/>
</dbReference>
<dbReference type="GO" id="GO:0008168">
    <property type="term" value="F:methyltransferase activity"/>
    <property type="evidence" value="ECO:0007669"/>
    <property type="project" value="UniProtKB-KW"/>
</dbReference>
<evidence type="ECO:0000256" key="10">
    <source>
        <dbReference type="ARBA" id="ARBA00022801"/>
    </source>
</evidence>
<keyword evidence="13 18" id="KW-0511">Multifunctional enzyme</keyword>
<evidence type="ECO:0000313" key="22">
    <source>
        <dbReference type="EMBL" id="ABC31954.1"/>
    </source>
</evidence>
<feature type="transmembrane region" description="Helical" evidence="19">
    <location>
        <begin position="165"/>
        <end position="198"/>
    </location>
</feature>
<evidence type="ECO:0000256" key="5">
    <source>
        <dbReference type="ARBA" id="ARBA00022603"/>
    </source>
</evidence>
<dbReference type="InterPro" id="IPR050882">
    <property type="entry name" value="Prepilin_peptidase/N-MTase"/>
</dbReference>
<dbReference type="STRING" id="349521.HCH_05280"/>
<dbReference type="Pfam" id="PF01478">
    <property type="entry name" value="Peptidase_A24"/>
    <property type="match status" value="1"/>
</dbReference>
<evidence type="ECO:0000256" key="16">
    <source>
        <dbReference type="ARBA" id="ARBA00071870"/>
    </source>
</evidence>
<feature type="domain" description="Prepilin peptidase A24 N-terminal" evidence="21">
    <location>
        <begin position="21"/>
        <end position="127"/>
    </location>
</feature>
<dbReference type="HOGENOM" id="CLU_057101_0_0_6"/>
<dbReference type="eggNOG" id="COG1989">
    <property type="taxonomic scope" value="Bacteria"/>
</dbReference>
<protein>
    <recommendedName>
        <fullName evidence="16 18">Prepilin leader peptidase/N-methyltransferase</fullName>
        <ecNumber evidence="18">2.1.1.-</ecNumber>
        <ecNumber evidence="15 18">3.4.23.43</ecNumber>
    </recommendedName>
</protein>
<keyword evidence="11 19" id="KW-1133">Transmembrane helix</keyword>
<evidence type="ECO:0000256" key="13">
    <source>
        <dbReference type="ARBA" id="ARBA00023268"/>
    </source>
</evidence>
<dbReference type="Pfam" id="PF06750">
    <property type="entry name" value="A24_N_bact"/>
    <property type="match status" value="1"/>
</dbReference>
<dbReference type="MEROPS" id="A24.001"/>
<evidence type="ECO:0000256" key="1">
    <source>
        <dbReference type="ARBA" id="ARBA00004429"/>
    </source>
</evidence>
<evidence type="ECO:0000256" key="9">
    <source>
        <dbReference type="ARBA" id="ARBA00022692"/>
    </source>
</evidence>
<evidence type="ECO:0000259" key="20">
    <source>
        <dbReference type="Pfam" id="PF01478"/>
    </source>
</evidence>
<dbReference type="InterPro" id="IPR000045">
    <property type="entry name" value="Prepilin_IV_endopep_pep"/>
</dbReference>
<evidence type="ECO:0000256" key="8">
    <source>
        <dbReference type="ARBA" id="ARBA00022691"/>
    </source>
</evidence>
<feature type="transmembrane region" description="Helical" evidence="19">
    <location>
        <begin position="13"/>
        <end position="35"/>
    </location>
</feature>
<name>Q2SBM0_HAHCH</name>
<dbReference type="GO" id="GO:0004190">
    <property type="term" value="F:aspartic-type endopeptidase activity"/>
    <property type="evidence" value="ECO:0007669"/>
    <property type="project" value="UniProtKB-EC"/>
</dbReference>
<evidence type="ECO:0000313" key="23">
    <source>
        <dbReference type="Proteomes" id="UP000000238"/>
    </source>
</evidence>
<evidence type="ECO:0000256" key="19">
    <source>
        <dbReference type="SAM" id="Phobius"/>
    </source>
</evidence>
<comment type="similarity">
    <text evidence="2 17">Belongs to the peptidase A24 family.</text>
</comment>
<dbReference type="RefSeq" id="WP_011399018.1">
    <property type="nucleotide sequence ID" value="NC_007645.1"/>
</dbReference>
<evidence type="ECO:0000259" key="21">
    <source>
        <dbReference type="Pfam" id="PF06750"/>
    </source>
</evidence>
<evidence type="ECO:0000256" key="17">
    <source>
        <dbReference type="RuleBase" id="RU003793"/>
    </source>
</evidence>
<evidence type="ECO:0000256" key="6">
    <source>
        <dbReference type="ARBA" id="ARBA00022670"/>
    </source>
</evidence>
<dbReference type="EMBL" id="CP000155">
    <property type="protein sequence ID" value="ABC31954.1"/>
    <property type="molecule type" value="Genomic_DNA"/>
</dbReference>
<keyword evidence="4" id="KW-0997">Cell inner membrane</keyword>
<accession>Q2SBM0</accession>
<dbReference type="EC" id="3.4.23.43" evidence="15 18"/>
<dbReference type="Proteomes" id="UP000000238">
    <property type="component" value="Chromosome"/>
</dbReference>
<proteinExistence type="inferred from homology"/>
<keyword evidence="12 19" id="KW-0472">Membrane</keyword>
<evidence type="ECO:0000256" key="3">
    <source>
        <dbReference type="ARBA" id="ARBA00022475"/>
    </source>
</evidence>